<dbReference type="AlphaFoldDB" id="A0A4P9ZMH9"/>
<protein>
    <submittedName>
        <fullName evidence="4">Ankyrin repeat protein</fullName>
    </submittedName>
</protein>
<dbReference type="GO" id="GO:0004842">
    <property type="term" value="F:ubiquitin-protein transferase activity"/>
    <property type="evidence" value="ECO:0007669"/>
    <property type="project" value="TreeGrafter"/>
</dbReference>
<proteinExistence type="predicted"/>
<dbReference type="PANTHER" id="PTHR24171:SF8">
    <property type="entry name" value="BRCA1-ASSOCIATED RING DOMAIN PROTEIN 1"/>
    <property type="match status" value="1"/>
</dbReference>
<dbReference type="PROSITE" id="PS50297">
    <property type="entry name" value="ANK_REP_REGION"/>
    <property type="match status" value="2"/>
</dbReference>
<dbReference type="InterPro" id="IPR002110">
    <property type="entry name" value="Ankyrin_rpt"/>
</dbReference>
<sequence length="82" mass="9024">DRQGNSPLHLAARAGHLDLVVFYLWLGLDPNKAGQNLWTPLHEAMSWGHHNVTRQLITHGALLSAANVHGHTPLQLALLFGH</sequence>
<gene>
    <name evidence="4" type="ORF">BJ085DRAFT_7189</name>
</gene>
<evidence type="ECO:0000256" key="3">
    <source>
        <dbReference type="PROSITE-ProRule" id="PRU00023"/>
    </source>
</evidence>
<dbReference type="PROSITE" id="PS50088">
    <property type="entry name" value="ANK_REPEAT"/>
    <property type="match status" value="2"/>
</dbReference>
<dbReference type="Proteomes" id="UP000268162">
    <property type="component" value="Unassembled WGS sequence"/>
</dbReference>
<evidence type="ECO:0000256" key="1">
    <source>
        <dbReference type="ARBA" id="ARBA00022737"/>
    </source>
</evidence>
<keyword evidence="5" id="KW-1185">Reference proteome</keyword>
<dbReference type="EMBL" id="ML003141">
    <property type="protein sequence ID" value="RKP34596.1"/>
    <property type="molecule type" value="Genomic_DNA"/>
</dbReference>
<dbReference type="STRING" id="215637.A0A4P9ZMH9"/>
<evidence type="ECO:0000313" key="5">
    <source>
        <dbReference type="Proteomes" id="UP000268162"/>
    </source>
</evidence>
<organism evidence="4 5">
    <name type="scientific">Dimargaris cristalligena</name>
    <dbReference type="NCBI Taxonomy" id="215637"/>
    <lineage>
        <taxon>Eukaryota</taxon>
        <taxon>Fungi</taxon>
        <taxon>Fungi incertae sedis</taxon>
        <taxon>Zoopagomycota</taxon>
        <taxon>Kickxellomycotina</taxon>
        <taxon>Dimargaritomycetes</taxon>
        <taxon>Dimargaritales</taxon>
        <taxon>Dimargaritaceae</taxon>
        <taxon>Dimargaris</taxon>
    </lineage>
</organism>
<feature type="non-terminal residue" evidence="4">
    <location>
        <position position="82"/>
    </location>
</feature>
<feature type="repeat" description="ANK" evidence="3">
    <location>
        <begin position="3"/>
        <end position="35"/>
    </location>
</feature>
<name>A0A4P9ZMH9_9FUNG</name>
<reference evidence="5" key="1">
    <citation type="journal article" date="2018" name="Nat. Microbiol.">
        <title>Leveraging single-cell genomics to expand the fungal tree of life.</title>
        <authorList>
            <person name="Ahrendt S.R."/>
            <person name="Quandt C.A."/>
            <person name="Ciobanu D."/>
            <person name="Clum A."/>
            <person name="Salamov A."/>
            <person name="Andreopoulos B."/>
            <person name="Cheng J.F."/>
            <person name="Woyke T."/>
            <person name="Pelin A."/>
            <person name="Henrissat B."/>
            <person name="Reynolds N.K."/>
            <person name="Benny G.L."/>
            <person name="Smith M.E."/>
            <person name="James T.Y."/>
            <person name="Grigoriev I.V."/>
        </authorList>
    </citation>
    <scope>NUCLEOTIDE SEQUENCE [LARGE SCALE GENOMIC DNA]</scope>
    <source>
        <strain evidence="5">RSA 468</strain>
    </source>
</reference>
<dbReference type="GO" id="GO:0085020">
    <property type="term" value="P:protein K6-linked ubiquitination"/>
    <property type="evidence" value="ECO:0007669"/>
    <property type="project" value="TreeGrafter"/>
</dbReference>
<dbReference type="SMART" id="SM00248">
    <property type="entry name" value="ANK"/>
    <property type="match status" value="2"/>
</dbReference>
<dbReference type="InterPro" id="IPR036770">
    <property type="entry name" value="Ankyrin_rpt-contain_sf"/>
</dbReference>
<dbReference type="SUPFAM" id="SSF48403">
    <property type="entry name" value="Ankyrin repeat"/>
    <property type="match status" value="1"/>
</dbReference>
<dbReference type="PANTHER" id="PTHR24171">
    <property type="entry name" value="ANKYRIN REPEAT DOMAIN-CONTAINING PROTEIN 39-RELATED"/>
    <property type="match status" value="1"/>
</dbReference>
<dbReference type="Gene3D" id="1.25.40.20">
    <property type="entry name" value="Ankyrin repeat-containing domain"/>
    <property type="match status" value="1"/>
</dbReference>
<dbReference type="PRINTS" id="PR01415">
    <property type="entry name" value="ANKYRIN"/>
</dbReference>
<keyword evidence="2 3" id="KW-0040">ANK repeat</keyword>
<feature type="repeat" description="ANK" evidence="3">
    <location>
        <begin position="36"/>
        <end position="68"/>
    </location>
</feature>
<accession>A0A4P9ZMH9</accession>
<evidence type="ECO:0000313" key="4">
    <source>
        <dbReference type="EMBL" id="RKP34596.1"/>
    </source>
</evidence>
<evidence type="ECO:0000256" key="2">
    <source>
        <dbReference type="ARBA" id="ARBA00023043"/>
    </source>
</evidence>
<keyword evidence="1" id="KW-0677">Repeat</keyword>
<dbReference type="Pfam" id="PF12796">
    <property type="entry name" value="Ank_2"/>
    <property type="match status" value="1"/>
</dbReference>
<feature type="non-terminal residue" evidence="4">
    <location>
        <position position="1"/>
    </location>
</feature>